<dbReference type="SUPFAM" id="SSF54593">
    <property type="entry name" value="Glyoxalase/Bleomycin resistance protein/Dihydroxybiphenyl dioxygenase"/>
    <property type="match status" value="1"/>
</dbReference>
<dbReference type="Pfam" id="PF00903">
    <property type="entry name" value="Glyoxalase"/>
    <property type="match status" value="1"/>
</dbReference>
<dbReference type="RefSeq" id="WP_018328000.1">
    <property type="nucleotide sequence ID" value="NZ_JACHBK010000004.1"/>
</dbReference>
<proteinExistence type="predicted"/>
<dbReference type="PANTHER" id="PTHR36503">
    <property type="entry name" value="BLR2520 PROTEIN"/>
    <property type="match status" value="1"/>
</dbReference>
<dbReference type="EMBL" id="JACHBK010000004">
    <property type="protein sequence ID" value="MBB5535430.1"/>
    <property type="molecule type" value="Genomic_DNA"/>
</dbReference>
<comment type="caution">
    <text evidence="2">The sequence shown here is derived from an EMBL/GenBank/DDBJ whole genome shotgun (WGS) entry which is preliminary data.</text>
</comment>
<name>A0A7W8X6P3_9HYPH</name>
<dbReference type="InterPro" id="IPR037523">
    <property type="entry name" value="VOC_core"/>
</dbReference>
<dbReference type="AlphaFoldDB" id="A0A7W8X6P3"/>
<dbReference type="PROSITE" id="PS51819">
    <property type="entry name" value="VOC"/>
    <property type="match status" value="1"/>
</dbReference>
<keyword evidence="3" id="KW-1185">Reference proteome</keyword>
<keyword evidence="2" id="KW-0456">Lyase</keyword>
<dbReference type="Gene3D" id="3.30.720.110">
    <property type="match status" value="1"/>
</dbReference>
<dbReference type="InterPro" id="IPR029068">
    <property type="entry name" value="Glyas_Bleomycin-R_OHBP_Dase"/>
</dbReference>
<dbReference type="PANTHER" id="PTHR36503:SF1">
    <property type="entry name" value="BLR2520 PROTEIN"/>
    <property type="match status" value="1"/>
</dbReference>
<protein>
    <submittedName>
        <fullName evidence="2">Putative enzyme related to lactoylglutathione lyase</fullName>
    </submittedName>
</protein>
<evidence type="ECO:0000259" key="1">
    <source>
        <dbReference type="PROSITE" id="PS51819"/>
    </source>
</evidence>
<dbReference type="PIRSF" id="PIRSF039020">
    <property type="entry name" value="EhpR"/>
    <property type="match status" value="1"/>
</dbReference>
<dbReference type="InterPro" id="IPR004360">
    <property type="entry name" value="Glyas_Fos-R_dOase_dom"/>
</dbReference>
<dbReference type="GO" id="GO:0016829">
    <property type="term" value="F:lyase activity"/>
    <property type="evidence" value="ECO:0007669"/>
    <property type="project" value="UniProtKB-KW"/>
</dbReference>
<evidence type="ECO:0000313" key="3">
    <source>
        <dbReference type="Proteomes" id="UP000585507"/>
    </source>
</evidence>
<feature type="domain" description="VOC" evidence="1">
    <location>
        <begin position="2"/>
        <end position="119"/>
    </location>
</feature>
<reference evidence="2 3" key="1">
    <citation type="submission" date="2020-08" db="EMBL/GenBank/DDBJ databases">
        <title>Genomic Encyclopedia of Type Strains, Phase IV (KMG-V): Genome sequencing to study the core and pangenomes of soil and plant-associated prokaryotes.</title>
        <authorList>
            <person name="Whitman W."/>
        </authorList>
    </citation>
    <scope>NUCLEOTIDE SEQUENCE [LARGE SCALE GENOMIC DNA]</scope>
    <source>
        <strain evidence="2 3">SEMIA 4084</strain>
    </source>
</reference>
<sequence length="122" mass="13429">MKADYILLAVDSPAESANFYQVVLGTTPLELSPTFALFKMNESTKLGLWSRKTIEPKVVVDAGGSELAISVDDRERVDALHAEWSRKGITILQEPVAMDFGYTFTGADPDGHRLRVFTPEGI</sequence>
<dbReference type="InterPro" id="IPR026275">
    <property type="entry name" value="Glyoxalase/dOase/EhpR"/>
</dbReference>
<accession>A0A7W8X6P3</accession>
<organism evidence="2 3">
    <name type="scientific">Rhizobium giardinii</name>
    <dbReference type="NCBI Taxonomy" id="56731"/>
    <lineage>
        <taxon>Bacteria</taxon>
        <taxon>Pseudomonadati</taxon>
        <taxon>Pseudomonadota</taxon>
        <taxon>Alphaproteobacteria</taxon>
        <taxon>Hyphomicrobiales</taxon>
        <taxon>Rhizobiaceae</taxon>
        <taxon>Rhizobium/Agrobacterium group</taxon>
        <taxon>Rhizobium</taxon>
    </lineage>
</organism>
<dbReference type="Proteomes" id="UP000585507">
    <property type="component" value="Unassembled WGS sequence"/>
</dbReference>
<evidence type="ECO:0000313" key="2">
    <source>
        <dbReference type="EMBL" id="MBB5535430.1"/>
    </source>
</evidence>
<dbReference type="Gene3D" id="3.30.720.120">
    <property type="match status" value="1"/>
</dbReference>
<gene>
    <name evidence="2" type="ORF">GGD55_002124</name>
</gene>